<dbReference type="Pfam" id="PF11827">
    <property type="entry name" value="DUF3347"/>
    <property type="match status" value="1"/>
</dbReference>
<accession>A0A1N6EDG1</accession>
<keyword evidence="4" id="KW-1185">Reference proteome</keyword>
<reference evidence="3 4" key="1">
    <citation type="submission" date="2016-11" db="EMBL/GenBank/DDBJ databases">
        <authorList>
            <person name="Jaros S."/>
            <person name="Januszkiewicz K."/>
            <person name="Wedrychowicz H."/>
        </authorList>
    </citation>
    <scope>NUCLEOTIDE SEQUENCE [LARGE SCALE GENOMIC DNA]</scope>
    <source>
        <strain evidence="3 4">DSM 24787</strain>
    </source>
</reference>
<keyword evidence="1" id="KW-0732">Signal</keyword>
<sequence length="196" mass="21261">MRLNQYVWILATAALFAACQQSGTSSSADTTAQTTSGDLQAPFSDEFYDSLKVTMTAYYQLSGALVKSDTLAADLAAVSLKQHLDSLPIARLGVDSARESQLEVNAGDIAAELQGLLIEKGGLDARRESFNMVSEMMYDLVKATGLKGSTVYRQYCPMAFNDKGAYWLSDKAEVLNPYFGDAMLTCGSVTDTLRFQ</sequence>
<feature type="chain" id="PRO_5012387622" description="DUF3347 domain-containing protein" evidence="1">
    <location>
        <begin position="28"/>
        <end position="196"/>
    </location>
</feature>
<dbReference type="AlphaFoldDB" id="A0A1N6EDG1"/>
<dbReference type="PROSITE" id="PS51257">
    <property type="entry name" value="PROKAR_LIPOPROTEIN"/>
    <property type="match status" value="1"/>
</dbReference>
<dbReference type="InterPro" id="IPR021782">
    <property type="entry name" value="DUF3347"/>
</dbReference>
<dbReference type="STRING" id="536979.SAMN04488055_1507"/>
<dbReference type="Proteomes" id="UP000185003">
    <property type="component" value="Unassembled WGS sequence"/>
</dbReference>
<evidence type="ECO:0000313" key="4">
    <source>
        <dbReference type="Proteomes" id="UP000185003"/>
    </source>
</evidence>
<evidence type="ECO:0000259" key="2">
    <source>
        <dbReference type="Pfam" id="PF11827"/>
    </source>
</evidence>
<organism evidence="3 4">
    <name type="scientific">Chitinophaga niabensis</name>
    <dbReference type="NCBI Taxonomy" id="536979"/>
    <lineage>
        <taxon>Bacteria</taxon>
        <taxon>Pseudomonadati</taxon>
        <taxon>Bacteroidota</taxon>
        <taxon>Chitinophagia</taxon>
        <taxon>Chitinophagales</taxon>
        <taxon>Chitinophagaceae</taxon>
        <taxon>Chitinophaga</taxon>
    </lineage>
</organism>
<feature type="signal peptide" evidence="1">
    <location>
        <begin position="1"/>
        <end position="27"/>
    </location>
</feature>
<dbReference type="EMBL" id="FSRA01000001">
    <property type="protein sequence ID" value="SIN81050.1"/>
    <property type="molecule type" value="Genomic_DNA"/>
</dbReference>
<dbReference type="OrthoDB" id="5513217at2"/>
<feature type="domain" description="DUF3347" evidence="2">
    <location>
        <begin position="55"/>
        <end position="146"/>
    </location>
</feature>
<protein>
    <recommendedName>
        <fullName evidence="2">DUF3347 domain-containing protein</fullName>
    </recommendedName>
</protein>
<evidence type="ECO:0000256" key="1">
    <source>
        <dbReference type="SAM" id="SignalP"/>
    </source>
</evidence>
<dbReference type="RefSeq" id="WP_074238646.1">
    <property type="nucleotide sequence ID" value="NZ_FSRA01000001.1"/>
</dbReference>
<name>A0A1N6EDG1_9BACT</name>
<gene>
    <name evidence="3" type="ORF">SAMN04488055_1507</name>
</gene>
<evidence type="ECO:0000313" key="3">
    <source>
        <dbReference type="EMBL" id="SIN81050.1"/>
    </source>
</evidence>
<proteinExistence type="predicted"/>